<dbReference type="GO" id="GO:0003723">
    <property type="term" value="F:RNA binding"/>
    <property type="evidence" value="ECO:0007669"/>
    <property type="project" value="UniProtKB-UniRule"/>
</dbReference>
<dbReference type="PANTHER" id="PTHR47313:SF1">
    <property type="entry name" value="RIBOSOMAL RNA LARGE SUBUNIT METHYLTRANSFERASE K_L"/>
    <property type="match status" value="1"/>
</dbReference>
<reference evidence="5" key="2">
    <citation type="submission" date="2024-06" db="EMBL/GenBank/DDBJ databases">
        <authorList>
            <person name="Petrova K.O."/>
            <person name="Toshchakov S.V."/>
            <person name="Boltjanskaja Y.V."/>
            <person name="Kevbrin V."/>
        </authorList>
    </citation>
    <scope>NUCLEOTIDE SEQUENCE</scope>
    <source>
        <strain evidence="5">Z-910T</strain>
    </source>
</reference>
<evidence type="ECO:0000256" key="3">
    <source>
        <dbReference type="PROSITE-ProRule" id="PRU00529"/>
    </source>
</evidence>
<evidence type="ECO:0000256" key="1">
    <source>
        <dbReference type="ARBA" id="ARBA00022603"/>
    </source>
</evidence>
<dbReference type="GO" id="GO:0008990">
    <property type="term" value="F:rRNA (guanine-N2-)-methyltransferase activity"/>
    <property type="evidence" value="ECO:0007669"/>
    <property type="project" value="TreeGrafter"/>
</dbReference>
<name>A0AAU7VQE5_9FIRM</name>
<dbReference type="PROSITE" id="PS01261">
    <property type="entry name" value="UPF0020"/>
    <property type="match status" value="1"/>
</dbReference>
<accession>A0AAU7VQE5</accession>
<evidence type="ECO:0000313" key="5">
    <source>
        <dbReference type="EMBL" id="XBX76407.1"/>
    </source>
</evidence>
<keyword evidence="2" id="KW-0808">Transferase</keyword>
<dbReference type="CDD" id="cd11715">
    <property type="entry name" value="THUMP_AdoMetMT"/>
    <property type="match status" value="1"/>
</dbReference>
<dbReference type="Pfam" id="PF01170">
    <property type="entry name" value="UPF0020"/>
    <property type="match status" value="1"/>
</dbReference>
<proteinExistence type="predicted"/>
<dbReference type="InterPro" id="IPR000241">
    <property type="entry name" value="RlmKL-like_Mtase"/>
</dbReference>
<dbReference type="InterPro" id="IPR029063">
    <property type="entry name" value="SAM-dependent_MTases_sf"/>
</dbReference>
<dbReference type="RefSeq" id="WP_350345146.1">
    <property type="nucleotide sequence ID" value="NZ_CP158367.1"/>
</dbReference>
<gene>
    <name evidence="5" type="ORF">PRVXT_002048</name>
</gene>
<dbReference type="InterPro" id="IPR002052">
    <property type="entry name" value="DNA_methylase_N6_adenine_CS"/>
</dbReference>
<feature type="domain" description="THUMP" evidence="4">
    <location>
        <begin position="45"/>
        <end position="155"/>
    </location>
</feature>
<dbReference type="Pfam" id="PF02926">
    <property type="entry name" value="THUMP"/>
    <property type="match status" value="1"/>
</dbReference>
<sequence length="378" mass="43133">MMKIELIATSTFGLESIVADEVEDLGYKKLSVENGKVTFLGDEKAICRSNLWLRVADRVKIKMGEFKATTFEELFEQTKALPWEWWITQDAKFPVEGKSIKSTLYSVSDCQAIVKKAVVDRLKDTYGDQWFSEEGPTYKIEVSILKDTVTLSIDTTGPGLHKRGYRTEQGKAPVKETLAAAMLKLAKYNSERTLIDPFCGSGTICIEAAMIGQNIAPGMNREFVSESWENISKKSWKKARKETHDVAEYDKQLSIQGYDVNGRITKIAQQHIGEAMLDDVIHIQKRDVKDLSSKDKYGMIVTNPPYGERIGEKEQVEELYRTMGDVFSELETWSFYVLTSNRDFEELFGKEATKRRKLYNGRIACQYYQYYGPKPSGR</sequence>
<dbReference type="EMBL" id="CP158367">
    <property type="protein sequence ID" value="XBX76407.1"/>
    <property type="molecule type" value="Genomic_DNA"/>
</dbReference>
<dbReference type="InterPro" id="IPR053943">
    <property type="entry name" value="RlmKL-like_Mtase_CS"/>
</dbReference>
<dbReference type="InterPro" id="IPR004114">
    <property type="entry name" value="THUMP_dom"/>
</dbReference>
<dbReference type="Gene3D" id="3.30.2130.30">
    <property type="match status" value="1"/>
</dbReference>
<reference evidence="5" key="1">
    <citation type="journal article" date="2013" name="Extremophiles">
        <title>Proteinivorax tanatarense gen. nov., sp. nov., an anaerobic, haloalkaliphilic, proteolytic bacterium isolated from a decaying algal bloom, and proposal of Proteinivoraceae fam. nov.</title>
        <authorList>
            <person name="Kevbrin V."/>
            <person name="Boltyanskaya Y."/>
            <person name="Zhilina T."/>
            <person name="Kolganova T."/>
            <person name="Lavrentjeva E."/>
            <person name="Kuznetsov B."/>
        </authorList>
    </citation>
    <scope>NUCLEOTIDE SEQUENCE</scope>
    <source>
        <strain evidence="5">Z-910T</strain>
    </source>
</reference>
<dbReference type="Pfam" id="PF22020">
    <property type="entry name" value="RlmL_1st"/>
    <property type="match status" value="1"/>
</dbReference>
<dbReference type="SMART" id="SM00981">
    <property type="entry name" value="THUMP"/>
    <property type="match status" value="1"/>
</dbReference>
<keyword evidence="1 5" id="KW-0489">Methyltransferase</keyword>
<evidence type="ECO:0000256" key="2">
    <source>
        <dbReference type="ARBA" id="ARBA00022679"/>
    </source>
</evidence>
<dbReference type="AlphaFoldDB" id="A0AAU7VQE5"/>
<dbReference type="Gene3D" id="3.40.50.150">
    <property type="entry name" value="Vaccinia Virus protein VP39"/>
    <property type="match status" value="1"/>
</dbReference>
<keyword evidence="3" id="KW-0694">RNA-binding</keyword>
<dbReference type="SUPFAM" id="SSF53335">
    <property type="entry name" value="S-adenosyl-L-methionine-dependent methyltransferases"/>
    <property type="match status" value="1"/>
</dbReference>
<dbReference type="PROSITE" id="PS00092">
    <property type="entry name" value="N6_MTASE"/>
    <property type="match status" value="1"/>
</dbReference>
<dbReference type="PROSITE" id="PS51165">
    <property type="entry name" value="THUMP"/>
    <property type="match status" value="1"/>
</dbReference>
<dbReference type="GO" id="GO:0070043">
    <property type="term" value="F:rRNA (guanine-N7-)-methyltransferase activity"/>
    <property type="evidence" value="ECO:0007669"/>
    <property type="project" value="TreeGrafter"/>
</dbReference>
<evidence type="ECO:0000259" key="4">
    <source>
        <dbReference type="PROSITE" id="PS51165"/>
    </source>
</evidence>
<organism evidence="5">
    <name type="scientific">Proteinivorax tanatarense</name>
    <dbReference type="NCBI Taxonomy" id="1260629"/>
    <lineage>
        <taxon>Bacteria</taxon>
        <taxon>Bacillati</taxon>
        <taxon>Bacillota</taxon>
        <taxon>Clostridia</taxon>
        <taxon>Eubacteriales</taxon>
        <taxon>Proteinivoracaceae</taxon>
        <taxon>Proteinivorax</taxon>
    </lineage>
</organism>
<dbReference type="InterPro" id="IPR054170">
    <property type="entry name" value="RlmL_1st"/>
</dbReference>
<protein>
    <submittedName>
        <fullName evidence="5">Class I SAM-dependent RNA methyltransferase</fullName>
    </submittedName>
</protein>
<dbReference type="PANTHER" id="PTHR47313">
    <property type="entry name" value="RIBOSOMAL RNA LARGE SUBUNIT METHYLTRANSFERASE K/L"/>
    <property type="match status" value="1"/>
</dbReference>